<reference evidence="1 2" key="1">
    <citation type="submission" date="2016-08" db="EMBL/GenBank/DDBJ databases">
        <authorList>
            <consortium name="Lentinula edodes genome sequencing consortium"/>
            <person name="Sakamoto Y."/>
            <person name="Nakade K."/>
            <person name="Sato S."/>
            <person name="Yoshida Y."/>
            <person name="Miyazaki K."/>
            <person name="Natsume S."/>
            <person name="Konno N."/>
        </authorList>
    </citation>
    <scope>NUCLEOTIDE SEQUENCE [LARGE SCALE GENOMIC DNA]</scope>
    <source>
        <strain evidence="1 2">NBRC 111202</strain>
    </source>
</reference>
<dbReference type="EMBL" id="BDGU01000468">
    <property type="protein sequence ID" value="GAW07547.1"/>
    <property type="molecule type" value="Genomic_DNA"/>
</dbReference>
<evidence type="ECO:0000313" key="2">
    <source>
        <dbReference type="Proteomes" id="UP000188533"/>
    </source>
</evidence>
<reference evidence="1 2" key="2">
    <citation type="submission" date="2017-02" db="EMBL/GenBank/DDBJ databases">
        <title>A genome survey and senescence transcriptome analysis in Lentinula edodes.</title>
        <authorList>
            <person name="Sakamoto Y."/>
            <person name="Nakade K."/>
            <person name="Sato S."/>
            <person name="Yoshida Y."/>
            <person name="Miyazaki K."/>
            <person name="Natsume S."/>
            <person name="Konno N."/>
        </authorList>
    </citation>
    <scope>NUCLEOTIDE SEQUENCE [LARGE SCALE GENOMIC DNA]</scope>
    <source>
        <strain evidence="1 2">NBRC 111202</strain>
    </source>
</reference>
<keyword evidence="2" id="KW-1185">Reference proteome</keyword>
<dbReference type="AlphaFoldDB" id="A0A1Q3EK00"/>
<protein>
    <submittedName>
        <fullName evidence="1">Uncharacterized protein</fullName>
    </submittedName>
</protein>
<evidence type="ECO:0000313" key="1">
    <source>
        <dbReference type="EMBL" id="GAW07547.1"/>
    </source>
</evidence>
<sequence>MGQPTNHLNLQLPPNLYCIDITTIDVATLQGISTLTPCRSLRQFHWRSNVFYQMEEECRIIGMFLESAGSSLVDLSLTFNVDVLSNNIRIRKPPSEVAIQTLP</sequence>
<name>A0A1Q3EK00_LENED</name>
<comment type="caution">
    <text evidence="1">The sequence shown here is derived from an EMBL/GenBank/DDBJ whole genome shotgun (WGS) entry which is preliminary data.</text>
</comment>
<organism evidence="1 2">
    <name type="scientific">Lentinula edodes</name>
    <name type="common">Shiitake mushroom</name>
    <name type="synonym">Lentinus edodes</name>
    <dbReference type="NCBI Taxonomy" id="5353"/>
    <lineage>
        <taxon>Eukaryota</taxon>
        <taxon>Fungi</taxon>
        <taxon>Dikarya</taxon>
        <taxon>Basidiomycota</taxon>
        <taxon>Agaricomycotina</taxon>
        <taxon>Agaricomycetes</taxon>
        <taxon>Agaricomycetidae</taxon>
        <taxon>Agaricales</taxon>
        <taxon>Marasmiineae</taxon>
        <taxon>Omphalotaceae</taxon>
        <taxon>Lentinula</taxon>
    </lineage>
</organism>
<dbReference type="Proteomes" id="UP000188533">
    <property type="component" value="Unassembled WGS sequence"/>
</dbReference>
<accession>A0A1Q3EK00</accession>
<proteinExistence type="predicted"/>
<gene>
    <name evidence="1" type="ORF">LENED_009549</name>
</gene>